<dbReference type="Proteomes" id="UP001652625">
    <property type="component" value="Chromosome 03"/>
</dbReference>
<evidence type="ECO:0000313" key="7">
    <source>
        <dbReference type="Proteomes" id="UP001652625"/>
    </source>
</evidence>
<evidence type="ECO:0000256" key="5">
    <source>
        <dbReference type="SAM" id="MobiDB-lite"/>
    </source>
</evidence>
<dbReference type="SMART" id="SM01196">
    <property type="entry name" value="FERM_C"/>
    <property type="match status" value="2"/>
</dbReference>
<dbReference type="CDD" id="cd17187">
    <property type="entry name" value="FERM_F1_ERM"/>
    <property type="match status" value="1"/>
</dbReference>
<dbReference type="RefSeq" id="XP_065650417.1">
    <property type="nucleotide sequence ID" value="XM_065794345.1"/>
</dbReference>
<dbReference type="Pfam" id="PF09379">
    <property type="entry name" value="FERM_N"/>
    <property type="match status" value="2"/>
</dbReference>
<dbReference type="PANTHER" id="PTHR23281">
    <property type="entry name" value="MERLIN/MOESIN/EZRIN/RADIXIN"/>
    <property type="match status" value="1"/>
</dbReference>
<dbReference type="Gene3D" id="1.20.80.10">
    <property type="match status" value="2"/>
</dbReference>
<dbReference type="PROSITE" id="PS00661">
    <property type="entry name" value="FERM_2"/>
    <property type="match status" value="2"/>
</dbReference>
<evidence type="ECO:0000256" key="4">
    <source>
        <dbReference type="SAM" id="Coils"/>
    </source>
</evidence>
<dbReference type="PRINTS" id="PR00661">
    <property type="entry name" value="ERMFAMILY"/>
</dbReference>
<dbReference type="PRINTS" id="PR00935">
    <property type="entry name" value="BAND41"/>
</dbReference>
<gene>
    <name evidence="8" type="primary">LOC100202353</name>
</gene>
<feature type="region of interest" description="Disordered" evidence="5">
    <location>
        <begin position="1669"/>
        <end position="1717"/>
    </location>
</feature>
<evidence type="ECO:0000256" key="2">
    <source>
        <dbReference type="ARBA" id="ARBA00022475"/>
    </source>
</evidence>
<feature type="coiled-coil region" evidence="4">
    <location>
        <begin position="558"/>
        <end position="585"/>
    </location>
</feature>
<dbReference type="Gene3D" id="3.10.20.90">
    <property type="entry name" value="Phosphatidylinositol 3-kinase Catalytic Subunit, Chain A, domain 1"/>
    <property type="match status" value="2"/>
</dbReference>
<dbReference type="PROSITE" id="PS00660">
    <property type="entry name" value="FERM_1"/>
    <property type="match status" value="2"/>
</dbReference>
<dbReference type="InterPro" id="IPR011259">
    <property type="entry name" value="ERM_C_dom"/>
</dbReference>
<evidence type="ECO:0000259" key="6">
    <source>
        <dbReference type="PROSITE" id="PS50057"/>
    </source>
</evidence>
<keyword evidence="7" id="KW-1185">Reference proteome</keyword>
<evidence type="ECO:0000256" key="1">
    <source>
        <dbReference type="ARBA" id="ARBA00004202"/>
    </source>
</evidence>
<dbReference type="Gene3D" id="2.30.29.30">
    <property type="entry name" value="Pleckstrin-homology domain (PH domain)/Phosphotyrosine-binding domain (PTB)"/>
    <property type="match status" value="2"/>
</dbReference>
<dbReference type="SUPFAM" id="SSF47031">
    <property type="entry name" value="Second domain of FERM"/>
    <property type="match status" value="2"/>
</dbReference>
<dbReference type="InterPro" id="IPR000798">
    <property type="entry name" value="Ez/rad/moesin-like"/>
</dbReference>
<dbReference type="InterPro" id="IPR046810">
    <property type="entry name" value="ERM_helical"/>
</dbReference>
<dbReference type="InterPro" id="IPR041789">
    <property type="entry name" value="ERM_FERM_C"/>
</dbReference>
<dbReference type="InterPro" id="IPR011993">
    <property type="entry name" value="PH-like_dom_sf"/>
</dbReference>
<dbReference type="InterPro" id="IPR012337">
    <property type="entry name" value="RNaseH-like_sf"/>
</dbReference>
<evidence type="ECO:0000256" key="3">
    <source>
        <dbReference type="ARBA" id="ARBA00023136"/>
    </source>
</evidence>
<dbReference type="SUPFAM" id="SSF53098">
    <property type="entry name" value="Ribonuclease H-like"/>
    <property type="match status" value="1"/>
</dbReference>
<organism evidence="7 8">
    <name type="scientific">Hydra vulgaris</name>
    <name type="common">Hydra</name>
    <name type="synonym">Hydra attenuata</name>
    <dbReference type="NCBI Taxonomy" id="6087"/>
    <lineage>
        <taxon>Eukaryota</taxon>
        <taxon>Metazoa</taxon>
        <taxon>Cnidaria</taxon>
        <taxon>Hydrozoa</taxon>
        <taxon>Hydroidolina</taxon>
        <taxon>Anthoathecata</taxon>
        <taxon>Aplanulata</taxon>
        <taxon>Hydridae</taxon>
        <taxon>Hydra</taxon>
    </lineage>
</organism>
<dbReference type="InterPro" id="IPR000299">
    <property type="entry name" value="FERM_domain"/>
</dbReference>
<dbReference type="Pfam" id="PF09380">
    <property type="entry name" value="FERM_C"/>
    <property type="match status" value="2"/>
</dbReference>
<dbReference type="CDD" id="cd14473">
    <property type="entry name" value="FERM_B-lobe"/>
    <property type="match status" value="2"/>
</dbReference>
<feature type="coiled-coil region" evidence="4">
    <location>
        <begin position="316"/>
        <end position="431"/>
    </location>
</feature>
<dbReference type="SUPFAM" id="SSF54236">
    <property type="entry name" value="Ubiquitin-like"/>
    <property type="match status" value="2"/>
</dbReference>
<dbReference type="InterPro" id="IPR019747">
    <property type="entry name" value="FERM_CS"/>
</dbReference>
<keyword evidence="4" id="KW-0175">Coiled coil</keyword>
<dbReference type="SMART" id="SM00295">
    <property type="entry name" value="B41"/>
    <property type="match status" value="2"/>
</dbReference>
<dbReference type="Gene3D" id="3.30.420.10">
    <property type="entry name" value="Ribonuclease H-like superfamily/Ribonuclease H"/>
    <property type="match status" value="1"/>
</dbReference>
<comment type="subcellular location">
    <subcellularLocation>
        <location evidence="1">Cell membrane</location>
        <topology evidence="1">Peripheral membrane protein</topology>
    </subcellularLocation>
</comment>
<dbReference type="Pfam" id="PF00373">
    <property type="entry name" value="FERM_M"/>
    <property type="match status" value="2"/>
</dbReference>
<dbReference type="SUPFAM" id="SSF50729">
    <property type="entry name" value="PH domain-like"/>
    <property type="match status" value="2"/>
</dbReference>
<sequence length="1775" mass="207594">MGKSINVRVTTADDELEFFIQPSTTGQQMLDQVFNIIGLQEICFFGLQYTDVKNCTTWLKLKKKVIAQEIKKESPLQFTLRSKFFPENVVFELTQEITQRLFFLQIKESILSEEIYCSPDTSVLLASYAAQVKYGNYKRDIHISGFLSSEKLLPEGVYKKYQITKEQLEERVTSLWSKYTNVSRQDSMMEYLKTAQALEMFGVNYFEIKNKSGVDLFIGINALGINIYEPENKLKPIIVYHWNSIQNLSFNGKKFYIKLIDRKAHEFIFYVSHHIINKDIMSLCMDNYELYLRRRKPLTEVHQIKAQMRNKKKEKDDDAENEKIMLELRLKKFEEEARVAHEALEKAKQEAEILQEKKRQTEEEARRVKMLQLEAEEARLRLEQEAEHERMAKLEFEKKSSESSAEIQRLIQESEKLKLLLKSKLRDEEQQTKIISSSPAVVLQTNEKEENNNSILMTQNTYDEYLTTNKKNRVLILAFGSTVRSRSPIFNAFGVMKNQICGSKLPCKRDVLSVLFYNMRVVNLNLNDSSAIVIDEVVVFWKKTRIPVQNRSNCFSKLKSLYDNVRNLEKSKNRDTERQREKENDFKEDLDNLFDIATLNALNEIKIAEDRELLIKQREKGRVGCMLGVDIKLLRKEKRKEERTAAELKRKEDLLENSSCSIAYFEMEDKENEDSQKNEECAAMAIFDDRIERVEKIRMAQKIMECASKNIETVNEKEEENEETEVIEKKLSLQIRDFQNFDDPLNWENREDYRTGKNIISTLKCTNDIAERGVKLIEDYNEKMTKNEHQKQFLIQTIRVSEFSEKLNGYLRDRFVCGLNKLLTIKSLTLEIALDTARAYEAAYRDAKAIHSTREDPIEQDRVHKMDTWKKFDENRECFRCGYTEDVDQKKKEFDGRKEKKLGAKQIEVCEGSTKGSTADADGKKDLKEIMKGKEVKGNVPTLMGRYWIPILNLEWVELCEGMRNASVCNGFDSRVEALVAKLPELTRLQFGVHSVIGIFQRKMDRRFCRLPFVKVRVYDILISGKTDKEHLNNLEYVLRILKESGEEYKQFLSSNNIKPIYAAPYHPASNGQTGGMVQSFKNSLKTFQGSDVEMQLCHFLFKHRLTPHSTTGGSPAELLLDLVYVRNYIGGEKWISSIIVSANGNVNYKVLTSGGRIQIRHIDQIVKRHVKDCIKPLVKTADGINSPLLIKYLKQLKHQFQVIAYMMNANRLTKINVRVTTMDAELEFAIQPNTTGKQLFDQVVKTIGLREIWFFGLQYTDTKNYTTWLKLNKKVTVQEVKKESPLQFKFRAKFFPEDVAGELIQEVTQRLFFLQVKESILSQEVYCPPETSVLLASYAAQVKYGDYKHDLHKKGFLSSDRLLPERVYEQHQMSKEQWEERIMSWWGEHKEMLREDAMMEYLKIAQDLEMYGVNYFEIKNKRGTNLFLGVDALGLNIYESEDKLTPKIGFPWSEIRNISFNDKKFVIKPIDRKAPDFLFYVPRLRINKRILSLCMGNHELYMRRRKPDTIEVQQMKAQAREEKQGKQLERQALAKEKQAREDAENEKMKLELRLKKFEEEARLAQEALEKAKKEAEVLQEKKRQTEEEAHRVKELQLAAEEARLRLEQEAEHERMEKAEYERRAAEAAAESQRLVLEAEAKRKEAAELKVLLEESKLREEEQRIKLMEVVSTPPAAMLQTDEQEEENESADLTSHDTVDTREYDYTSQTDKDQKLKNQLKALGDDLLKLRDESKKTQEDILHEGNLKEGRDKYKTLRQIRQGNTKHRIDEFESM</sequence>
<dbReference type="Gene3D" id="6.10.360.10">
    <property type="match status" value="1"/>
</dbReference>
<dbReference type="InterPro" id="IPR019748">
    <property type="entry name" value="FERM_central"/>
</dbReference>
<reference evidence="8" key="1">
    <citation type="submission" date="2025-08" db="UniProtKB">
        <authorList>
            <consortium name="RefSeq"/>
        </authorList>
    </citation>
    <scope>IDENTIFICATION</scope>
</reference>
<evidence type="ECO:0000313" key="8">
    <source>
        <dbReference type="RefSeq" id="XP_065650417.1"/>
    </source>
</evidence>
<feature type="coiled-coil region" evidence="4">
    <location>
        <begin position="631"/>
        <end position="658"/>
    </location>
</feature>
<dbReference type="GeneID" id="100202353"/>
<dbReference type="InterPro" id="IPR011174">
    <property type="entry name" value="ERM"/>
</dbReference>
<proteinExistence type="predicted"/>
<dbReference type="InterPro" id="IPR014352">
    <property type="entry name" value="FERM/acyl-CoA-bd_prot_sf"/>
</dbReference>
<dbReference type="Gene3D" id="1.20.5.450">
    <property type="match status" value="1"/>
</dbReference>
<dbReference type="SUPFAM" id="SSF48678">
    <property type="entry name" value="Moesin tail domain"/>
    <property type="match status" value="1"/>
</dbReference>
<dbReference type="InterPro" id="IPR008954">
    <property type="entry name" value="Moesin_tail_sf"/>
</dbReference>
<feature type="domain" description="FERM" evidence="6">
    <location>
        <begin position="1216"/>
        <end position="1506"/>
    </location>
</feature>
<accession>A0ABM4BMY5</accession>
<keyword evidence="2" id="KW-1003">Cell membrane</keyword>
<name>A0ABM4BMY5_HYDVU</name>
<dbReference type="InterPro" id="IPR035963">
    <property type="entry name" value="FERM_2"/>
</dbReference>
<dbReference type="InterPro" id="IPR036397">
    <property type="entry name" value="RNaseH_sf"/>
</dbReference>
<dbReference type="Pfam" id="PF00769">
    <property type="entry name" value="ERM_C"/>
    <property type="match status" value="1"/>
</dbReference>
<dbReference type="InterPro" id="IPR018980">
    <property type="entry name" value="FERM_PH-like_C"/>
</dbReference>
<dbReference type="InterPro" id="IPR029071">
    <property type="entry name" value="Ubiquitin-like_domsf"/>
</dbReference>
<protein>
    <submittedName>
        <fullName evidence="8">Uncharacterized protein LOC100202353 isoform X3</fullName>
    </submittedName>
</protein>
<dbReference type="PROSITE" id="PS50057">
    <property type="entry name" value="FERM_3"/>
    <property type="match status" value="2"/>
</dbReference>
<dbReference type="Pfam" id="PF20492">
    <property type="entry name" value="ERM_helical"/>
    <property type="match status" value="1"/>
</dbReference>
<dbReference type="CDD" id="cd13194">
    <property type="entry name" value="FERM_C_ERM"/>
    <property type="match status" value="2"/>
</dbReference>
<feature type="compositionally biased region" description="Basic and acidic residues" evidence="5">
    <location>
        <begin position="1694"/>
        <end position="1716"/>
    </location>
</feature>
<keyword evidence="3" id="KW-0472">Membrane</keyword>
<dbReference type="InterPro" id="IPR018979">
    <property type="entry name" value="FERM_N"/>
</dbReference>
<feature type="coiled-coil region" evidence="4">
    <location>
        <begin position="697"/>
        <end position="734"/>
    </location>
</feature>
<feature type="domain" description="FERM" evidence="6">
    <location>
        <begin position="5"/>
        <end position="295"/>
    </location>
</feature>
<dbReference type="InterPro" id="IPR019749">
    <property type="entry name" value="Band_41_domain"/>
</dbReference>
<feature type="region of interest" description="Disordered" evidence="5">
    <location>
        <begin position="1519"/>
        <end position="1546"/>
    </location>
</feature>